<feature type="region of interest" description="Disordered" evidence="2">
    <location>
        <begin position="196"/>
        <end position="229"/>
    </location>
</feature>
<feature type="compositionally biased region" description="Basic residues" evidence="2">
    <location>
        <begin position="595"/>
        <end position="606"/>
    </location>
</feature>
<feature type="region of interest" description="Disordered" evidence="2">
    <location>
        <begin position="469"/>
        <end position="504"/>
    </location>
</feature>
<keyword evidence="1" id="KW-0072">Autophagy</keyword>
<name>A0A6V2KCQ1_9STRA</name>
<feature type="compositionally biased region" description="Low complexity" evidence="2">
    <location>
        <begin position="90"/>
        <end position="106"/>
    </location>
</feature>
<dbReference type="GO" id="GO:0016197">
    <property type="term" value="P:endosomal transport"/>
    <property type="evidence" value="ECO:0007669"/>
    <property type="project" value="TreeGrafter"/>
</dbReference>
<evidence type="ECO:0000256" key="1">
    <source>
        <dbReference type="ARBA" id="ARBA00023006"/>
    </source>
</evidence>
<protein>
    <recommendedName>
        <fullName evidence="3">FPL domain-containing protein</fullName>
    </recommendedName>
</protein>
<dbReference type="GO" id="GO:0005770">
    <property type="term" value="C:late endosome"/>
    <property type="evidence" value="ECO:0007669"/>
    <property type="project" value="TreeGrafter"/>
</dbReference>
<dbReference type="GO" id="GO:0005794">
    <property type="term" value="C:Golgi apparatus"/>
    <property type="evidence" value="ECO:0007669"/>
    <property type="project" value="TreeGrafter"/>
</dbReference>
<feature type="region of interest" description="Disordered" evidence="2">
    <location>
        <begin position="1"/>
        <end position="30"/>
    </location>
</feature>
<feature type="domain" description="FPL" evidence="3">
    <location>
        <begin position="238"/>
        <end position="331"/>
    </location>
</feature>
<proteinExistence type="predicted"/>
<gene>
    <name evidence="4" type="ORF">DBRI00130_LOCUS29916</name>
    <name evidence="5" type="ORF">DBRI00130_LOCUS29917</name>
</gene>
<dbReference type="GO" id="GO:0006914">
    <property type="term" value="P:autophagy"/>
    <property type="evidence" value="ECO:0007669"/>
    <property type="project" value="UniProtKB-KW"/>
</dbReference>
<dbReference type="AlphaFoldDB" id="A0A6V2KCQ1"/>
<organism evidence="4">
    <name type="scientific">Ditylum brightwellii</name>
    <dbReference type="NCBI Taxonomy" id="49249"/>
    <lineage>
        <taxon>Eukaryota</taxon>
        <taxon>Sar</taxon>
        <taxon>Stramenopiles</taxon>
        <taxon>Ochrophyta</taxon>
        <taxon>Bacillariophyta</taxon>
        <taxon>Mediophyceae</taxon>
        <taxon>Lithodesmiophycidae</taxon>
        <taxon>Lithodesmiales</taxon>
        <taxon>Lithodesmiaceae</taxon>
        <taxon>Ditylum</taxon>
    </lineage>
</organism>
<feature type="region of interest" description="Disordered" evidence="2">
    <location>
        <begin position="346"/>
        <end position="373"/>
    </location>
</feature>
<dbReference type="PANTHER" id="PTHR21481:SF0">
    <property type="entry name" value="PROTEIN CLEC16A"/>
    <property type="match status" value="1"/>
</dbReference>
<dbReference type="PANTHER" id="PTHR21481">
    <property type="entry name" value="PROTEIN CLEC16A"/>
    <property type="match status" value="1"/>
</dbReference>
<feature type="region of interest" description="Disordered" evidence="2">
    <location>
        <begin position="391"/>
        <end position="410"/>
    </location>
</feature>
<evidence type="ECO:0000259" key="3">
    <source>
        <dbReference type="Pfam" id="PF09758"/>
    </source>
</evidence>
<feature type="compositionally biased region" description="Basic and acidic residues" evidence="2">
    <location>
        <begin position="738"/>
        <end position="758"/>
    </location>
</feature>
<dbReference type="InterPro" id="IPR019155">
    <property type="entry name" value="CLEC16A/TT9_N"/>
</dbReference>
<sequence>MFSPRKSVLKRGLGSPSALESRSGGAAPLSPLVELRQALDRIEAIIEKSHSAWESSGGAETKGNKWTRNIQRRSSVVRKTTDTRSKTAAVSSDSSETDSSVTGGSSPRARRRESIERMKNARFITIDSLDEEELVELLRRTAELVVTGEKSAAIALSNEGNGMGEADRHLAIFELFCERNALSLIVNIATGAAFSSSASSSSSVTSSSGASGTSSDSSSDTETETETYPGLTLLPPLTVANQSIQSVSILVQNVSRATSLYFLLSNNRVNDLINFPLELYAAAEKSARGGNPLRGGHECSPEMGELSACVVSFLKSLALRVNAETLQFFLTYPPQQRRRQISITNHNKAADLKIDPKSPNTQPEECPDENSHASAKSEIMMALIDFPLSTDDEAATSPSENGNKEKNTKQNFGLEQQRMLDPINMGLCDVEFPLYARALEFCSSEQDGFVRVTAMNICLNMLRLASQNNGEDAGENSDINSEDSASSSLSASQSNPAMLNTPDGILHNKNALPLKERVAIARHVCDPGRVVGLVSPIFTKLAGLCGDFEETVRVIDTLYRAMKNDNNTGSENERQRRSSIGSGRSALGSDEDQKRRRTKDKKKQRQKKEDNEGKQMDMAVNKLKDLSDDLQSELLLLEDVLKVGLTSLNEQAIEMMMATFIYPILLQPLLYLQSCSPLQRPFLETERRPSVSSSSRSSLNGLDPTQRSEILSRILMDSQHPFSVDSLSTALARSGLLNERRDENDKNSCHSDEVKDNRNNLSLPLR</sequence>
<dbReference type="EMBL" id="HBNS01038334">
    <property type="protein sequence ID" value="CAE4635719.1"/>
    <property type="molecule type" value="Transcribed_RNA"/>
</dbReference>
<feature type="compositionally biased region" description="Low complexity" evidence="2">
    <location>
        <begin position="578"/>
        <end position="588"/>
    </location>
</feature>
<reference evidence="4" key="1">
    <citation type="submission" date="2021-01" db="EMBL/GenBank/DDBJ databases">
        <authorList>
            <person name="Corre E."/>
            <person name="Pelletier E."/>
            <person name="Niang G."/>
            <person name="Scheremetjew M."/>
            <person name="Finn R."/>
            <person name="Kale V."/>
            <person name="Holt S."/>
            <person name="Cochrane G."/>
            <person name="Meng A."/>
            <person name="Brown T."/>
            <person name="Cohen L."/>
        </authorList>
    </citation>
    <scope>NUCLEOTIDE SEQUENCE</scope>
    <source>
        <strain evidence="4">GSO104</strain>
    </source>
</reference>
<evidence type="ECO:0000313" key="4">
    <source>
        <dbReference type="EMBL" id="CAE4635719.1"/>
    </source>
</evidence>
<feature type="compositionally biased region" description="Low complexity" evidence="2">
    <location>
        <begin position="196"/>
        <end position="218"/>
    </location>
</feature>
<feature type="compositionally biased region" description="Polar residues" evidence="2">
    <location>
        <begin position="64"/>
        <end position="78"/>
    </location>
</feature>
<evidence type="ECO:0000256" key="2">
    <source>
        <dbReference type="SAM" id="MobiDB-lite"/>
    </source>
</evidence>
<dbReference type="GO" id="GO:1901096">
    <property type="term" value="P:regulation of autophagosome maturation"/>
    <property type="evidence" value="ECO:0007669"/>
    <property type="project" value="TreeGrafter"/>
</dbReference>
<dbReference type="InterPro" id="IPR039272">
    <property type="entry name" value="CLEC16A/TT9"/>
</dbReference>
<dbReference type="GO" id="GO:0007034">
    <property type="term" value="P:vacuolar transport"/>
    <property type="evidence" value="ECO:0007669"/>
    <property type="project" value="TreeGrafter"/>
</dbReference>
<dbReference type="EMBL" id="HBNS01038335">
    <property type="protein sequence ID" value="CAE4635721.1"/>
    <property type="molecule type" value="Transcribed_RNA"/>
</dbReference>
<feature type="compositionally biased region" description="Low complexity" evidence="2">
    <location>
        <begin position="476"/>
        <end position="494"/>
    </location>
</feature>
<accession>A0A6V2KCQ1</accession>
<feature type="region of interest" description="Disordered" evidence="2">
    <location>
        <begin position="52"/>
        <end position="114"/>
    </location>
</feature>
<feature type="region of interest" description="Disordered" evidence="2">
    <location>
        <begin position="564"/>
        <end position="618"/>
    </location>
</feature>
<feature type="region of interest" description="Disordered" evidence="2">
    <location>
        <begin position="738"/>
        <end position="766"/>
    </location>
</feature>
<evidence type="ECO:0000313" key="5">
    <source>
        <dbReference type="EMBL" id="CAE4635721.1"/>
    </source>
</evidence>
<dbReference type="Pfam" id="PF09758">
    <property type="entry name" value="FPL"/>
    <property type="match status" value="1"/>
</dbReference>